<dbReference type="AlphaFoldDB" id="A0A9P4N0Q9"/>
<dbReference type="EMBL" id="ML993914">
    <property type="protein sequence ID" value="KAF2203090.1"/>
    <property type="molecule type" value="Genomic_DNA"/>
</dbReference>
<accession>A0A9P4N0Q9</accession>
<evidence type="ECO:0000256" key="1">
    <source>
        <dbReference type="SAM" id="MobiDB-lite"/>
    </source>
</evidence>
<evidence type="ECO:0000313" key="3">
    <source>
        <dbReference type="Proteomes" id="UP000799536"/>
    </source>
</evidence>
<gene>
    <name evidence="2" type="ORF">GQ43DRAFT_439153</name>
</gene>
<keyword evidence="3" id="KW-1185">Reference proteome</keyword>
<name>A0A9P4N0Q9_9PLEO</name>
<protein>
    <submittedName>
        <fullName evidence="2">Uncharacterized protein</fullName>
    </submittedName>
</protein>
<dbReference type="OrthoDB" id="47375at2759"/>
<organism evidence="2 3">
    <name type="scientific">Delitschia confertaspora ATCC 74209</name>
    <dbReference type="NCBI Taxonomy" id="1513339"/>
    <lineage>
        <taxon>Eukaryota</taxon>
        <taxon>Fungi</taxon>
        <taxon>Dikarya</taxon>
        <taxon>Ascomycota</taxon>
        <taxon>Pezizomycotina</taxon>
        <taxon>Dothideomycetes</taxon>
        <taxon>Pleosporomycetidae</taxon>
        <taxon>Pleosporales</taxon>
        <taxon>Delitschiaceae</taxon>
        <taxon>Delitschia</taxon>
    </lineage>
</organism>
<dbReference type="Proteomes" id="UP000799536">
    <property type="component" value="Unassembled WGS sequence"/>
</dbReference>
<proteinExistence type="predicted"/>
<comment type="caution">
    <text evidence="2">The sequence shown here is derived from an EMBL/GenBank/DDBJ whole genome shotgun (WGS) entry which is preliminary data.</text>
</comment>
<evidence type="ECO:0000313" key="2">
    <source>
        <dbReference type="EMBL" id="KAF2203090.1"/>
    </source>
</evidence>
<reference evidence="2" key="1">
    <citation type="journal article" date="2020" name="Stud. Mycol.">
        <title>101 Dothideomycetes genomes: a test case for predicting lifestyles and emergence of pathogens.</title>
        <authorList>
            <person name="Haridas S."/>
            <person name="Albert R."/>
            <person name="Binder M."/>
            <person name="Bloem J."/>
            <person name="Labutti K."/>
            <person name="Salamov A."/>
            <person name="Andreopoulos B."/>
            <person name="Baker S."/>
            <person name="Barry K."/>
            <person name="Bills G."/>
            <person name="Bluhm B."/>
            <person name="Cannon C."/>
            <person name="Castanera R."/>
            <person name="Culley D."/>
            <person name="Daum C."/>
            <person name="Ezra D."/>
            <person name="Gonzalez J."/>
            <person name="Henrissat B."/>
            <person name="Kuo A."/>
            <person name="Liang C."/>
            <person name="Lipzen A."/>
            <person name="Lutzoni F."/>
            <person name="Magnuson J."/>
            <person name="Mondo S."/>
            <person name="Nolan M."/>
            <person name="Ohm R."/>
            <person name="Pangilinan J."/>
            <person name="Park H.-J."/>
            <person name="Ramirez L."/>
            <person name="Alfaro M."/>
            <person name="Sun H."/>
            <person name="Tritt A."/>
            <person name="Yoshinaga Y."/>
            <person name="Zwiers L.-H."/>
            <person name="Turgeon B."/>
            <person name="Goodwin S."/>
            <person name="Spatafora J."/>
            <person name="Crous P."/>
            <person name="Grigoriev I."/>
        </authorList>
    </citation>
    <scope>NUCLEOTIDE SEQUENCE</scope>
    <source>
        <strain evidence="2">ATCC 74209</strain>
    </source>
</reference>
<sequence>MTEFARGTRHLQNATLPLHSPYGDNWDLLTIGHNGVNNKPHREQKYWVTQNDPTVIAPSRRNWSRMPDLSAPALGGDHTRVVHEVGKMTATQAYAISLRGAARLLYDQSMAPHAQAIDMAMLQLCRRDVWGPTPFCLGAYPMLFGRFRAAGPMDKDSDRRVLTEEVTPGAGRVRNATRMNHESEFTVFPISLNIEKLLKNDPIIPAQVPDSDLLKEVDLREFVLPRGRPVFVRPDEYVDRQKEAAAAGKPLKAPEPVPVDPAVVE</sequence>
<feature type="region of interest" description="Disordered" evidence="1">
    <location>
        <begin position="243"/>
        <end position="265"/>
    </location>
</feature>